<evidence type="ECO:0000313" key="1">
    <source>
        <dbReference type="EMBL" id="GFJ87270.1"/>
    </source>
</evidence>
<accession>A0A6V8KV02</accession>
<sequence length="63" mass="6598">MAPDFDPPEKHKAADKAGKTLGNMAGSINAAIGAGDTPVVLDRKGRHVSIKDLEDLIDSALEE</sequence>
<reference evidence="1 2" key="1">
    <citation type="submission" date="2020-03" db="EMBL/GenBank/DDBJ databases">
        <title>Whole genome shotgun sequence of Phytohabitans rumicis NBRC 108638.</title>
        <authorList>
            <person name="Komaki H."/>
            <person name="Tamura T."/>
        </authorList>
    </citation>
    <scope>NUCLEOTIDE SEQUENCE [LARGE SCALE GENOMIC DNA]</scope>
    <source>
        <strain evidence="1 2">NBRC 108638</strain>
    </source>
</reference>
<organism evidence="1 2">
    <name type="scientific">Phytohabitans rumicis</name>
    <dbReference type="NCBI Taxonomy" id="1076125"/>
    <lineage>
        <taxon>Bacteria</taxon>
        <taxon>Bacillati</taxon>
        <taxon>Actinomycetota</taxon>
        <taxon>Actinomycetes</taxon>
        <taxon>Micromonosporales</taxon>
        <taxon>Micromonosporaceae</taxon>
    </lineage>
</organism>
<keyword evidence="2" id="KW-1185">Reference proteome</keyword>
<evidence type="ECO:0000313" key="2">
    <source>
        <dbReference type="Proteomes" id="UP000482960"/>
    </source>
</evidence>
<name>A0A6V8KV02_9ACTN</name>
<dbReference type="EMBL" id="BLPG01000001">
    <property type="protein sequence ID" value="GFJ87270.1"/>
    <property type="molecule type" value="Genomic_DNA"/>
</dbReference>
<dbReference type="AlphaFoldDB" id="A0A6V8KV02"/>
<gene>
    <name evidence="1" type="ORF">Prum_009120</name>
</gene>
<dbReference type="RefSeq" id="WP_173074165.1">
    <property type="nucleotide sequence ID" value="NZ_BAABJB010000016.1"/>
</dbReference>
<comment type="caution">
    <text evidence="1">The sequence shown here is derived from an EMBL/GenBank/DDBJ whole genome shotgun (WGS) entry which is preliminary data.</text>
</comment>
<reference evidence="1 2" key="2">
    <citation type="submission" date="2020-03" db="EMBL/GenBank/DDBJ databases">
        <authorList>
            <person name="Ichikawa N."/>
            <person name="Kimura A."/>
            <person name="Kitahashi Y."/>
            <person name="Uohara A."/>
        </authorList>
    </citation>
    <scope>NUCLEOTIDE SEQUENCE [LARGE SCALE GENOMIC DNA]</scope>
    <source>
        <strain evidence="1 2">NBRC 108638</strain>
    </source>
</reference>
<protein>
    <submittedName>
        <fullName evidence="1">Uncharacterized protein</fullName>
    </submittedName>
</protein>
<proteinExistence type="predicted"/>
<dbReference type="Proteomes" id="UP000482960">
    <property type="component" value="Unassembled WGS sequence"/>
</dbReference>